<gene>
    <name evidence="3" type="ORF">NYP16_11600</name>
</gene>
<comment type="caution">
    <text evidence="3">The sequence shown here is derived from an EMBL/GenBank/DDBJ whole genome shotgun (WGS) entry which is preliminary data.</text>
</comment>
<keyword evidence="4" id="KW-1185">Reference proteome</keyword>
<dbReference type="PROSITE" id="PS00924">
    <property type="entry name" value="ASP_GLU_RACEMASE_2"/>
    <property type="match status" value="1"/>
</dbReference>
<dbReference type="PANTHER" id="PTHR21198">
    <property type="entry name" value="GLUTAMATE RACEMASE"/>
    <property type="match status" value="1"/>
</dbReference>
<dbReference type="NCBIfam" id="TIGR00035">
    <property type="entry name" value="asp_race"/>
    <property type="match status" value="1"/>
</dbReference>
<dbReference type="RefSeq" id="WP_274944300.1">
    <property type="nucleotide sequence ID" value="NZ_JANWOI010000004.1"/>
</dbReference>
<dbReference type="InterPro" id="IPR015942">
    <property type="entry name" value="Asp/Glu/hydantoin_racemase"/>
</dbReference>
<protein>
    <submittedName>
        <fullName evidence="3">Aspartate/glutamate racemase family protein</fullName>
    </submittedName>
</protein>
<dbReference type="AlphaFoldDB" id="A0A9X3TZG8"/>
<dbReference type="SUPFAM" id="SSF53681">
    <property type="entry name" value="Aspartate/glutamate racemase"/>
    <property type="match status" value="2"/>
</dbReference>
<dbReference type="InterPro" id="IPR001920">
    <property type="entry name" value="Asp/Glu_race"/>
</dbReference>
<reference evidence="3" key="1">
    <citation type="submission" date="2022-08" db="EMBL/GenBank/DDBJ databases">
        <authorList>
            <person name="Vandamme P."/>
            <person name="Hettiarachchi A."/>
            <person name="Peeters C."/>
            <person name="Cnockaert M."/>
            <person name="Carlier A."/>
        </authorList>
    </citation>
    <scope>NUCLEOTIDE SEQUENCE</scope>
    <source>
        <strain evidence="3">LMG 31809</strain>
    </source>
</reference>
<comment type="similarity">
    <text evidence="1">Belongs to the aspartate/glutamate racemases family.</text>
</comment>
<dbReference type="Gene3D" id="3.40.50.1860">
    <property type="match status" value="2"/>
</dbReference>
<dbReference type="EMBL" id="JANWOI010000004">
    <property type="protein sequence ID" value="MDA5194594.1"/>
    <property type="molecule type" value="Genomic_DNA"/>
</dbReference>
<evidence type="ECO:0000256" key="1">
    <source>
        <dbReference type="ARBA" id="ARBA00007847"/>
    </source>
</evidence>
<name>A0A9X3TZG8_9PROT</name>
<dbReference type="InterPro" id="IPR033134">
    <property type="entry name" value="Asp/Glu_racemase_AS_2"/>
</dbReference>
<evidence type="ECO:0000313" key="3">
    <source>
        <dbReference type="EMBL" id="MDA5194594.1"/>
    </source>
</evidence>
<evidence type="ECO:0000313" key="4">
    <source>
        <dbReference type="Proteomes" id="UP001141619"/>
    </source>
</evidence>
<dbReference type="Proteomes" id="UP001141619">
    <property type="component" value="Unassembled WGS sequence"/>
</dbReference>
<sequence>MTNIPNQAQRMKIIGILGGSSDQATADYYRLLNKGMNARLGGWNTAEIIISSMNFAMSEHFVRNDLWDDCGAYLADKAQGLERAGADFILCVSNTLHRVADRFMTGIDIPFLHIADPTARAIQAAGLKRVALLGTRPVMATDDMKRRYRDQFGIDILVPDEADQIATDRIIFDELCRGLFTPASKAAYLDLIDRLVMQGAEGVILGCTEIPLLIEQADRPQVPMFNTLALHVEAALDLALRDVAIKQG</sequence>
<dbReference type="InterPro" id="IPR004380">
    <property type="entry name" value="Asp_race"/>
</dbReference>
<dbReference type="PANTHER" id="PTHR21198:SF7">
    <property type="entry name" value="ASPARTATE-GLUTAMATE RACEMASE FAMILY"/>
    <property type="match status" value="1"/>
</dbReference>
<dbReference type="GO" id="GO:0047661">
    <property type="term" value="F:amino-acid racemase activity"/>
    <property type="evidence" value="ECO:0007669"/>
    <property type="project" value="InterPro"/>
</dbReference>
<keyword evidence="2" id="KW-0413">Isomerase</keyword>
<proteinExistence type="inferred from homology"/>
<accession>A0A9X3TZG8</accession>
<reference evidence="3" key="2">
    <citation type="journal article" date="2023" name="Syst. Appl. Microbiol.">
        <title>Govania unica gen. nov., sp. nov., a rare biosphere bacterium that represents a novel family in the class Alphaproteobacteria.</title>
        <authorList>
            <person name="Vandamme P."/>
            <person name="Peeters C."/>
            <person name="Hettiarachchi A."/>
            <person name="Cnockaert M."/>
            <person name="Carlier A."/>
        </authorList>
    </citation>
    <scope>NUCLEOTIDE SEQUENCE</scope>
    <source>
        <strain evidence="3">LMG 31809</strain>
    </source>
</reference>
<organism evidence="3 4">
    <name type="scientific">Govanella unica</name>
    <dbReference type="NCBI Taxonomy" id="2975056"/>
    <lineage>
        <taxon>Bacteria</taxon>
        <taxon>Pseudomonadati</taxon>
        <taxon>Pseudomonadota</taxon>
        <taxon>Alphaproteobacteria</taxon>
        <taxon>Emcibacterales</taxon>
        <taxon>Govanellaceae</taxon>
        <taxon>Govanella</taxon>
    </lineage>
</organism>
<evidence type="ECO:0000256" key="2">
    <source>
        <dbReference type="ARBA" id="ARBA00023235"/>
    </source>
</evidence>
<dbReference type="Pfam" id="PF01177">
    <property type="entry name" value="Asp_Glu_race"/>
    <property type="match status" value="1"/>
</dbReference>